<keyword evidence="2 7" id="KW-0696">RNA-directed RNA polymerase</keyword>
<dbReference type="InterPro" id="IPR001795">
    <property type="entry name" value="RNA-dir_pol_luteovirus"/>
</dbReference>
<evidence type="ECO:0000256" key="4">
    <source>
        <dbReference type="ARBA" id="ARBA00022695"/>
    </source>
</evidence>
<protein>
    <recommendedName>
        <fullName evidence="7">RNA-directed RNA polymerase</fullName>
        <ecNumber evidence="7">2.7.7.48</ecNumber>
    </recommendedName>
</protein>
<keyword evidence="4 7" id="KW-0548">Nucleotidyltransferase</keyword>
<accession>A0A8A5D6S6</accession>
<proteinExistence type="inferred from homology"/>
<evidence type="ECO:0000256" key="3">
    <source>
        <dbReference type="ARBA" id="ARBA00022679"/>
    </source>
</evidence>
<keyword evidence="5 7" id="KW-0547">Nucleotide-binding</keyword>
<evidence type="ECO:0000256" key="2">
    <source>
        <dbReference type="ARBA" id="ARBA00022484"/>
    </source>
</evidence>
<comment type="catalytic activity">
    <reaction evidence="6 7">
        <text>RNA(n) + a ribonucleoside 5'-triphosphate = RNA(n+1) + diphosphate</text>
        <dbReference type="Rhea" id="RHEA:21248"/>
        <dbReference type="Rhea" id="RHEA-COMP:14527"/>
        <dbReference type="Rhea" id="RHEA-COMP:17342"/>
        <dbReference type="ChEBI" id="CHEBI:33019"/>
        <dbReference type="ChEBI" id="CHEBI:61557"/>
        <dbReference type="ChEBI" id="CHEBI:140395"/>
        <dbReference type="EC" id="2.7.7.48"/>
    </reaction>
</comment>
<evidence type="ECO:0000256" key="1">
    <source>
        <dbReference type="ARBA" id="ARBA00010455"/>
    </source>
</evidence>
<dbReference type="SUPFAM" id="SSF56672">
    <property type="entry name" value="DNA/RNA polymerases"/>
    <property type="match status" value="1"/>
</dbReference>
<evidence type="ECO:0000313" key="8">
    <source>
        <dbReference type="EMBL" id="QTE76050.1"/>
    </source>
</evidence>
<comment type="similarity">
    <text evidence="1">Belongs to the totiviridae RNA-directed RNA polymerase family.</text>
</comment>
<organism evidence="8">
    <name type="scientific">Neofusicoccum parvum victorivirus 2</name>
    <dbReference type="NCBI Taxonomy" id="2818055"/>
    <lineage>
        <taxon>Viruses</taxon>
        <taxon>Riboviria</taxon>
        <taxon>Orthornavirae</taxon>
        <taxon>Duplornaviricota</taxon>
        <taxon>Chrymotiviricetes</taxon>
        <taxon>Ghabrivirales</taxon>
        <taxon>Alphatotivirineae</taxon>
        <taxon>Pseudototiviridae</taxon>
        <taxon>Victorivirus</taxon>
        <taxon>Victorivirus sanjyu</taxon>
    </lineage>
</organism>
<dbReference type="GO" id="GO:0003723">
    <property type="term" value="F:RNA binding"/>
    <property type="evidence" value="ECO:0007669"/>
    <property type="project" value="InterPro"/>
</dbReference>
<evidence type="ECO:0000256" key="6">
    <source>
        <dbReference type="ARBA" id="ARBA00048744"/>
    </source>
</evidence>
<dbReference type="Pfam" id="PF02123">
    <property type="entry name" value="RdRP_4"/>
    <property type="match status" value="1"/>
</dbReference>
<dbReference type="EMBL" id="MW175880">
    <property type="protein sequence ID" value="QTE76050.1"/>
    <property type="molecule type" value="Genomic_RNA"/>
</dbReference>
<dbReference type="GO" id="GO:0006351">
    <property type="term" value="P:DNA-templated transcription"/>
    <property type="evidence" value="ECO:0007669"/>
    <property type="project" value="InterPro"/>
</dbReference>
<evidence type="ECO:0000256" key="7">
    <source>
        <dbReference type="RuleBase" id="RU364050"/>
    </source>
</evidence>
<name>A0A8A5D6S6_9VIRU</name>
<dbReference type="EC" id="2.7.7.48" evidence="7"/>
<dbReference type="InterPro" id="IPR043502">
    <property type="entry name" value="DNA/RNA_pol_sf"/>
</dbReference>
<dbReference type="GO" id="GO:0000166">
    <property type="term" value="F:nucleotide binding"/>
    <property type="evidence" value="ECO:0007669"/>
    <property type="project" value="UniProtKB-KW"/>
</dbReference>
<reference evidence="8" key="1">
    <citation type="journal article" name="Viruses">
        <title>Characterization of the Mycovirome of the Phytopathogenic Fungus, Neofusicoccum parvum.</title>
        <authorList>
            <person name="Marais A."/>
            <person name="Faure C."/>
            <person name="Comont G."/>
            <person name="Candresse T."/>
            <person name="Stempien E."/>
            <person name="Corio-Costet M.F."/>
        </authorList>
    </citation>
    <scope>NUCLEOTIDE SEQUENCE</scope>
    <source>
        <strain evidence="8">COLB</strain>
    </source>
</reference>
<sequence length="828" mass="90915">MSGHSPSERARAAGSLGGYLLGLLPPRLAGVVSALPFERQISFVYSPFWLGRRPSTIQRLAGAFLLPAVPVQVPTTDADLLLLLRTIPPLPPPLPGRSFPPRWATVDRASLTAFPPKRNPAATNKVNVYLNEVVASVYDISEHWGAEAESALASLAGRGIFNDAAAAVVIYGTALASKGVPGGFGVAGNFVLDPELAKSWTTILKATGANSTPLGASLVEAQTLIGRDVAPADLQAEATYRTTDAVHESTTRYSDDVLREHIRYVLETEIQRREGSLIVDYPSLEDHWFRRWLWAVNGSQSGLLSREALERHPRPPGATREYRRAWLERVEQDPRPGWDGHTYVSASPKLEHGKTRTIFACDTLNYLAFEHILAPVEARWRGQRVILNPGKGGNVGMTFRTLAARSRAGISLMLDYDDFNSQHQTRAMQIIFEELGRLTGYPPGLLRPLVDSFDKCEIFLGATSYGYSKGTLMSGHRATTFINSILNYVYLRIELGSGFLDERPSLHVGDDVYLGVRTYKEAAHVIQKTRGSRLRMNPMKQSVGHQSTEFLRLACAGRATYGYLARSVASTISGNWVSEEALDPRDGLVTMLTNARSLANRGGSNVLPLLLRRSLRRISKLPRSDHSTLDRLLVGTMALDNGPMFSQGAEYISVQTYTVAPPPDTFGYRTLPLEASKTYLSRCAHPLEQQMLDEAGISVVGVMAEASYRKSFASDFSRTDRIVLGPVIRRPARGSEAVENLLNRRPPPGVLANFPLLRLARHRLSTQMLRRAIAVAGGNPDAIDLNYEAWGERSHGCIVATPLSYPDAASYGRLTEADVLTCGHSFYV</sequence>
<evidence type="ECO:0000256" key="5">
    <source>
        <dbReference type="ARBA" id="ARBA00022741"/>
    </source>
</evidence>
<keyword evidence="7" id="KW-0693">Viral RNA replication</keyword>
<dbReference type="GO" id="GO:0003968">
    <property type="term" value="F:RNA-directed RNA polymerase activity"/>
    <property type="evidence" value="ECO:0007669"/>
    <property type="project" value="UniProtKB-KW"/>
</dbReference>
<keyword evidence="3 7" id="KW-0808">Transferase</keyword>